<evidence type="ECO:0000313" key="1">
    <source>
        <dbReference type="EMBL" id="PLR83452.1"/>
    </source>
</evidence>
<reference evidence="1 3" key="1">
    <citation type="submission" date="2017-11" db="EMBL/GenBank/DDBJ databases">
        <title>Comparitive Functional Genomics of Dry Heat Resistant strains isolated from the Viking Spacecraft.</title>
        <authorList>
            <person name="Seuylemezian A."/>
            <person name="Cooper K."/>
            <person name="Vaishampayan P."/>
        </authorList>
    </citation>
    <scope>NUCLEOTIDE SEQUENCE [LARGE SCALE GENOMIC DNA]</scope>
    <source>
        <strain evidence="1 3">M4.6</strain>
    </source>
</reference>
<dbReference type="EMBL" id="PGVD01000039">
    <property type="protein sequence ID" value="PLR95367.1"/>
    <property type="molecule type" value="Genomic_DNA"/>
</dbReference>
<evidence type="ECO:0008006" key="5">
    <source>
        <dbReference type="Google" id="ProtNLM"/>
    </source>
</evidence>
<accession>A0A2N5GMV2</accession>
<protein>
    <recommendedName>
        <fullName evidence="5">Lipoprotein YvcA</fullName>
    </recommendedName>
</protein>
<name>A0A2N5GMV2_9BACI</name>
<dbReference type="Proteomes" id="UP000234951">
    <property type="component" value="Unassembled WGS sequence"/>
</dbReference>
<evidence type="ECO:0000313" key="3">
    <source>
        <dbReference type="Proteomes" id="UP000234951"/>
    </source>
</evidence>
<gene>
    <name evidence="1" type="ORF">CU635_09150</name>
    <name evidence="2" type="ORF">CVD25_14985</name>
</gene>
<evidence type="ECO:0000313" key="2">
    <source>
        <dbReference type="EMBL" id="PLR95367.1"/>
    </source>
</evidence>
<proteinExistence type="predicted"/>
<comment type="caution">
    <text evidence="1">The sequence shown here is derived from an EMBL/GenBank/DDBJ whole genome shotgun (WGS) entry which is preliminary data.</text>
</comment>
<dbReference type="EMBL" id="PGVA01000020">
    <property type="protein sequence ID" value="PLR83452.1"/>
    <property type="molecule type" value="Genomic_DNA"/>
</dbReference>
<evidence type="ECO:0000313" key="4">
    <source>
        <dbReference type="Proteomes" id="UP000235114"/>
    </source>
</evidence>
<reference evidence="2 4" key="2">
    <citation type="submission" date="2017-12" db="EMBL/GenBank/DDBJ databases">
        <title>Comparative Functional Genomics of Dry Heat Resistant strains isolated from the Viking Spacecraft.</title>
        <authorList>
            <person name="Seuylemezian A."/>
            <person name="Cooper K."/>
            <person name="Vaishampayan P."/>
        </authorList>
    </citation>
    <scope>NUCLEOTIDE SEQUENCE [LARGE SCALE GENOMIC DNA]</scope>
    <source>
        <strain evidence="2 4">ATCC 29669</strain>
    </source>
</reference>
<dbReference type="AlphaFoldDB" id="A0A2N5GMV2"/>
<keyword evidence="4" id="KW-1185">Reference proteome</keyword>
<organism evidence="1 3">
    <name type="scientific">Bacillus canaveralius</name>
    <dbReference type="NCBI Taxonomy" id="1403243"/>
    <lineage>
        <taxon>Bacteria</taxon>
        <taxon>Bacillati</taxon>
        <taxon>Bacillota</taxon>
        <taxon>Bacilli</taxon>
        <taxon>Bacillales</taxon>
        <taxon>Bacillaceae</taxon>
        <taxon>Bacillus</taxon>
    </lineage>
</organism>
<sequence>MNRLKQLGIIILMLIIGGCEMNQEPDEKDPRAAANNLPDTPAFKDKFTREFMDAPEEVQDGYYLFKSKTDGYAMLFPSGGQIAEKSFEKHDEHEELITFGSKDEDKNISYSFQVIYENGPETENINANLDLLSSFANYTGEYETFENENAIFYYAKDNFVTDKREYHNYFSYIKSKKSAKAVRFSSSSFCTDEKKSCGANSMEVEEQLLMLMKSVDFLE</sequence>
<dbReference type="Proteomes" id="UP000235114">
    <property type="component" value="Unassembled WGS sequence"/>
</dbReference>
<dbReference type="PROSITE" id="PS51257">
    <property type="entry name" value="PROKAR_LIPOPROTEIN"/>
    <property type="match status" value="1"/>
</dbReference>